<proteinExistence type="predicted"/>
<dbReference type="EMBL" id="CP078077">
    <property type="protein sequence ID" value="UPL13646.1"/>
    <property type="molecule type" value="Genomic_DNA"/>
</dbReference>
<gene>
    <name evidence="2" type="ORF">KV396_03820</name>
</gene>
<reference evidence="2 3" key="1">
    <citation type="submission" date="2021-06" db="EMBL/GenBank/DDBJ databases">
        <title>Genome-based taxonomic framework of Microbacterium strains isolated from marine environment, the description of four new species and reclassification of four preexisting species.</title>
        <authorList>
            <person name="Lee S.D."/>
            <person name="Kim S.-M."/>
            <person name="Byeon Y.-S."/>
            <person name="Yang H.L."/>
            <person name="Kim I.S."/>
        </authorList>
    </citation>
    <scope>NUCLEOTIDE SEQUENCE [LARGE SCALE GENOMIC DNA]</scope>
    <source>
        <strain evidence="2 3">SSW1-36</strain>
    </source>
</reference>
<dbReference type="Gene3D" id="3.40.50.2000">
    <property type="entry name" value="Glycogen Phosphorylase B"/>
    <property type="match status" value="1"/>
</dbReference>
<accession>A0ABY4IPC2</accession>
<dbReference type="Pfam" id="PF04101">
    <property type="entry name" value="Glyco_tran_28_C"/>
    <property type="match status" value="1"/>
</dbReference>
<feature type="domain" description="Glycosyl transferase family 28 C-terminal" evidence="1">
    <location>
        <begin position="239"/>
        <end position="312"/>
    </location>
</feature>
<sequence>MIGWYVHHHGWGHVARLLAVRPHLADPVTVFSSMPRPASLDDRTTWVQLPSDADPVVDADGVERPAHELGDVTAGGALHWAPVGHPGHRQRLAIIADWIARTDVAAFVVDVSAEVTAFVRLLGVPTVVFAQPGDRTDAPHRLAYDLADRIVAPWAAGTIPAPGLVPHEERVRRVGGISRHAGRSRPTGTAPSGERRVLFLSRTLDDERLRTVIDLLVADGWRVETAGAREDDRVDDVWPLLSRASVVVSAAGQNGVADLAAAGARAVVVVQERPFAEQEHTGRTLRSRGLAQVAGHDAAPEHLVELVRRALASTPDWGAWQVDGAAARAAAVIEEVRA</sequence>
<dbReference type="SUPFAM" id="SSF53756">
    <property type="entry name" value="UDP-Glycosyltransferase/glycogen phosphorylase"/>
    <property type="match status" value="1"/>
</dbReference>
<organism evidence="2 3">
    <name type="scientific">Microbacterium galbinum</name>
    <dbReference type="NCBI Taxonomy" id="2851646"/>
    <lineage>
        <taxon>Bacteria</taxon>
        <taxon>Bacillati</taxon>
        <taxon>Actinomycetota</taxon>
        <taxon>Actinomycetes</taxon>
        <taxon>Micrococcales</taxon>
        <taxon>Microbacteriaceae</taxon>
        <taxon>Microbacterium</taxon>
    </lineage>
</organism>
<evidence type="ECO:0000313" key="3">
    <source>
        <dbReference type="Proteomes" id="UP000831963"/>
    </source>
</evidence>
<keyword evidence="3" id="KW-1185">Reference proteome</keyword>
<protein>
    <recommendedName>
        <fullName evidence="1">Glycosyl transferase family 28 C-terminal domain-containing protein</fullName>
    </recommendedName>
</protein>
<dbReference type="Proteomes" id="UP000831963">
    <property type="component" value="Chromosome"/>
</dbReference>
<name>A0ABY4IPC2_9MICO</name>
<evidence type="ECO:0000313" key="2">
    <source>
        <dbReference type="EMBL" id="UPL13646.1"/>
    </source>
</evidence>
<dbReference type="RefSeq" id="WP_247956879.1">
    <property type="nucleotide sequence ID" value="NZ_CP078077.1"/>
</dbReference>
<evidence type="ECO:0000259" key="1">
    <source>
        <dbReference type="Pfam" id="PF04101"/>
    </source>
</evidence>
<dbReference type="InterPro" id="IPR007235">
    <property type="entry name" value="Glyco_trans_28_C"/>
</dbReference>